<dbReference type="Gramene" id="KRG91038">
    <property type="protein sequence ID" value="KRG91038"/>
    <property type="gene ID" value="GLYMA_20G129800"/>
</dbReference>
<evidence type="ECO:0000313" key="1">
    <source>
        <dbReference type="EMBL" id="KRG91038.1"/>
    </source>
</evidence>
<proteinExistence type="predicted"/>
<accession>A0A0R0EN19</accession>
<keyword evidence="3" id="KW-1185">Reference proteome</keyword>
<evidence type="ECO:0000313" key="2">
    <source>
        <dbReference type="EnsemblPlants" id="KRG91038"/>
    </source>
</evidence>
<dbReference type="EMBL" id="CM000853">
    <property type="protein sequence ID" value="KRG91038.1"/>
    <property type="molecule type" value="Genomic_DNA"/>
</dbReference>
<sequence length="119" mass="13604">MRMLECLCGTCQESSQVTVWLRLPLPSHTLSLTHIISSWWKISIINHSLDHCASYVLMLHSLGYMVNIIMLNTPVDVKSRLALFYGFCIPSVSNYKTFSTNSRPLRKVINLVNYIKSVN</sequence>
<reference evidence="1 2" key="1">
    <citation type="journal article" date="2010" name="Nature">
        <title>Genome sequence of the palaeopolyploid soybean.</title>
        <authorList>
            <person name="Schmutz J."/>
            <person name="Cannon S.B."/>
            <person name="Schlueter J."/>
            <person name="Ma J."/>
            <person name="Mitros T."/>
            <person name="Nelson W."/>
            <person name="Hyten D.L."/>
            <person name="Song Q."/>
            <person name="Thelen J.J."/>
            <person name="Cheng J."/>
            <person name="Xu D."/>
            <person name="Hellsten U."/>
            <person name="May G.D."/>
            <person name="Yu Y."/>
            <person name="Sakurai T."/>
            <person name="Umezawa T."/>
            <person name="Bhattacharyya M.K."/>
            <person name="Sandhu D."/>
            <person name="Valliyodan B."/>
            <person name="Lindquist E."/>
            <person name="Peto M."/>
            <person name="Grant D."/>
            <person name="Shu S."/>
            <person name="Goodstein D."/>
            <person name="Barry K."/>
            <person name="Futrell-Griggs M."/>
            <person name="Abernathy B."/>
            <person name="Du J."/>
            <person name="Tian Z."/>
            <person name="Zhu L."/>
            <person name="Gill N."/>
            <person name="Joshi T."/>
            <person name="Libault M."/>
            <person name="Sethuraman A."/>
            <person name="Zhang X.-C."/>
            <person name="Shinozaki K."/>
            <person name="Nguyen H.T."/>
            <person name="Wing R.A."/>
            <person name="Cregan P."/>
            <person name="Specht J."/>
            <person name="Grimwood J."/>
            <person name="Rokhsar D."/>
            <person name="Stacey G."/>
            <person name="Shoemaker R.C."/>
            <person name="Jackson S.A."/>
        </authorList>
    </citation>
    <scope>NUCLEOTIDE SEQUENCE</scope>
    <source>
        <strain evidence="2">cv. Williams 82</strain>
        <tissue evidence="1">Callus</tissue>
    </source>
</reference>
<organism evidence="1">
    <name type="scientific">Glycine max</name>
    <name type="common">Soybean</name>
    <name type="synonym">Glycine hispida</name>
    <dbReference type="NCBI Taxonomy" id="3847"/>
    <lineage>
        <taxon>Eukaryota</taxon>
        <taxon>Viridiplantae</taxon>
        <taxon>Streptophyta</taxon>
        <taxon>Embryophyta</taxon>
        <taxon>Tracheophyta</taxon>
        <taxon>Spermatophyta</taxon>
        <taxon>Magnoliopsida</taxon>
        <taxon>eudicotyledons</taxon>
        <taxon>Gunneridae</taxon>
        <taxon>Pentapetalae</taxon>
        <taxon>rosids</taxon>
        <taxon>fabids</taxon>
        <taxon>Fabales</taxon>
        <taxon>Fabaceae</taxon>
        <taxon>Papilionoideae</taxon>
        <taxon>50 kb inversion clade</taxon>
        <taxon>NPAAA clade</taxon>
        <taxon>indigoferoid/millettioid clade</taxon>
        <taxon>Phaseoleae</taxon>
        <taxon>Glycine</taxon>
        <taxon>Glycine subgen. Soja</taxon>
    </lineage>
</organism>
<reference evidence="2" key="2">
    <citation type="submission" date="2018-02" db="UniProtKB">
        <authorList>
            <consortium name="EnsemblPlants"/>
        </authorList>
    </citation>
    <scope>IDENTIFICATION</scope>
    <source>
        <strain evidence="2">Williams 82</strain>
    </source>
</reference>
<dbReference type="EnsemblPlants" id="KRG91038">
    <property type="protein sequence ID" value="KRG91038"/>
    <property type="gene ID" value="GLYMA_20G129800"/>
</dbReference>
<gene>
    <name evidence="1" type="ORF">GLYMA_20G129800</name>
</gene>
<name>A0A0R0EN19_SOYBN</name>
<dbReference type="Proteomes" id="UP000008827">
    <property type="component" value="Chromosome 20"/>
</dbReference>
<dbReference type="InParanoid" id="A0A0R0EN19"/>
<protein>
    <submittedName>
        <fullName evidence="1 2">Uncharacterized protein</fullName>
    </submittedName>
</protein>
<dbReference type="AlphaFoldDB" id="A0A0R0EN19"/>
<evidence type="ECO:0000313" key="3">
    <source>
        <dbReference type="Proteomes" id="UP000008827"/>
    </source>
</evidence>
<reference evidence="1" key="3">
    <citation type="submission" date="2018-07" db="EMBL/GenBank/DDBJ databases">
        <title>WGS assembly of Glycine max.</title>
        <authorList>
            <person name="Schmutz J."/>
            <person name="Cannon S."/>
            <person name="Schlueter J."/>
            <person name="Ma J."/>
            <person name="Mitros T."/>
            <person name="Nelson W."/>
            <person name="Hyten D."/>
            <person name="Song Q."/>
            <person name="Thelen J."/>
            <person name="Cheng J."/>
            <person name="Xu D."/>
            <person name="Hellsten U."/>
            <person name="May G."/>
            <person name="Yu Y."/>
            <person name="Sakurai T."/>
            <person name="Umezawa T."/>
            <person name="Bhattacharyya M."/>
            <person name="Sandhu D."/>
            <person name="Valliyodan B."/>
            <person name="Lindquist E."/>
            <person name="Peto M."/>
            <person name="Grant D."/>
            <person name="Shu S."/>
            <person name="Goodstein D."/>
            <person name="Barry K."/>
            <person name="Futrell-Griggs M."/>
            <person name="Abernathy B."/>
            <person name="Du J."/>
            <person name="Tian Z."/>
            <person name="Zhu L."/>
            <person name="Gill N."/>
            <person name="Joshi T."/>
            <person name="Libault M."/>
            <person name="Sethuraman A."/>
            <person name="Zhang X."/>
            <person name="Shinozaki K."/>
            <person name="Nguyen H."/>
            <person name="Wing R."/>
            <person name="Cregan P."/>
            <person name="Specht J."/>
            <person name="Grimwood J."/>
            <person name="Rokhsar D."/>
            <person name="Stacey G."/>
            <person name="Shoemaker R."/>
            <person name="Jackson S."/>
        </authorList>
    </citation>
    <scope>NUCLEOTIDE SEQUENCE</scope>
    <source>
        <tissue evidence="1">Callus</tissue>
    </source>
</reference>